<name>A0A841BW38_9ACTN</name>
<dbReference type="SUPFAM" id="SSF55008">
    <property type="entry name" value="HMA, heavy metal-associated domain"/>
    <property type="match status" value="1"/>
</dbReference>
<dbReference type="PROSITE" id="PS01047">
    <property type="entry name" value="HMA_1"/>
    <property type="match status" value="1"/>
</dbReference>
<dbReference type="InterPro" id="IPR006121">
    <property type="entry name" value="HMA_dom"/>
</dbReference>
<evidence type="ECO:0000313" key="3">
    <source>
        <dbReference type="EMBL" id="MBB5871369.1"/>
    </source>
</evidence>
<organism evidence="3 4">
    <name type="scientific">Allocatelliglobosispora scoriae</name>
    <dbReference type="NCBI Taxonomy" id="643052"/>
    <lineage>
        <taxon>Bacteria</taxon>
        <taxon>Bacillati</taxon>
        <taxon>Actinomycetota</taxon>
        <taxon>Actinomycetes</taxon>
        <taxon>Micromonosporales</taxon>
        <taxon>Micromonosporaceae</taxon>
        <taxon>Allocatelliglobosispora</taxon>
    </lineage>
</organism>
<dbReference type="Pfam" id="PF00403">
    <property type="entry name" value="HMA"/>
    <property type="match status" value="1"/>
</dbReference>
<dbReference type="GO" id="GO:0046872">
    <property type="term" value="F:metal ion binding"/>
    <property type="evidence" value="ECO:0007669"/>
    <property type="project" value="UniProtKB-KW"/>
</dbReference>
<dbReference type="RefSeq" id="WP_246466497.1">
    <property type="nucleotide sequence ID" value="NZ_JACHMN010000002.1"/>
</dbReference>
<dbReference type="EMBL" id="JACHMN010000002">
    <property type="protein sequence ID" value="MBB5871369.1"/>
    <property type="molecule type" value="Genomic_DNA"/>
</dbReference>
<keyword evidence="1" id="KW-0479">Metal-binding</keyword>
<proteinExistence type="predicted"/>
<reference evidence="3 4" key="1">
    <citation type="submission" date="2020-08" db="EMBL/GenBank/DDBJ databases">
        <title>Sequencing the genomes of 1000 actinobacteria strains.</title>
        <authorList>
            <person name="Klenk H.-P."/>
        </authorList>
    </citation>
    <scope>NUCLEOTIDE SEQUENCE [LARGE SCALE GENOMIC DNA]</scope>
    <source>
        <strain evidence="3 4">DSM 45362</strain>
    </source>
</reference>
<keyword evidence="4" id="KW-1185">Reference proteome</keyword>
<dbReference type="AlphaFoldDB" id="A0A841BW38"/>
<dbReference type="CDD" id="cd00371">
    <property type="entry name" value="HMA"/>
    <property type="match status" value="1"/>
</dbReference>
<dbReference type="Gene3D" id="3.30.70.100">
    <property type="match status" value="1"/>
</dbReference>
<evidence type="ECO:0000313" key="4">
    <source>
        <dbReference type="Proteomes" id="UP000587527"/>
    </source>
</evidence>
<evidence type="ECO:0000256" key="1">
    <source>
        <dbReference type="ARBA" id="ARBA00022723"/>
    </source>
</evidence>
<dbReference type="InterPro" id="IPR017969">
    <property type="entry name" value="Heavy-metal-associated_CS"/>
</dbReference>
<feature type="domain" description="HMA" evidence="2">
    <location>
        <begin position="7"/>
        <end position="72"/>
    </location>
</feature>
<evidence type="ECO:0000259" key="2">
    <source>
        <dbReference type="PROSITE" id="PS50846"/>
    </source>
</evidence>
<dbReference type="PROSITE" id="PS50846">
    <property type="entry name" value="HMA_2"/>
    <property type="match status" value="1"/>
</dbReference>
<accession>A0A841BW38</accession>
<gene>
    <name evidence="3" type="ORF">F4553_004748</name>
</gene>
<sequence>MENAMSVQTTYQIKGMTCGHCAQAVTGELTGLMGVHQVEIDVPAGTAAVVSNAPLPIDEVRTAIEEAGYELVGVDG</sequence>
<protein>
    <submittedName>
        <fullName evidence="3">Copper chaperone CopZ</fullName>
    </submittedName>
</protein>
<dbReference type="InterPro" id="IPR036163">
    <property type="entry name" value="HMA_dom_sf"/>
</dbReference>
<dbReference type="Proteomes" id="UP000587527">
    <property type="component" value="Unassembled WGS sequence"/>
</dbReference>
<comment type="caution">
    <text evidence="3">The sequence shown here is derived from an EMBL/GenBank/DDBJ whole genome shotgun (WGS) entry which is preliminary data.</text>
</comment>